<dbReference type="PANTHER" id="PTHR35778">
    <property type="entry name" value="SIGNALING MUCIN HKR1-RELATED"/>
    <property type="match status" value="1"/>
</dbReference>
<dbReference type="GO" id="GO:0005886">
    <property type="term" value="C:plasma membrane"/>
    <property type="evidence" value="ECO:0007669"/>
    <property type="project" value="InterPro"/>
</dbReference>
<dbReference type="PANTHER" id="PTHR35778:SF1">
    <property type="entry name" value="SIGNALING MUCIN HKR1-RELATED"/>
    <property type="match status" value="1"/>
</dbReference>
<gene>
    <name evidence="4" type="ORF">JI435_126240</name>
</gene>
<accession>A0A7U2IBY2</accession>
<keyword evidence="2" id="KW-1133">Transmembrane helix</keyword>
<feature type="signal peptide" evidence="3">
    <location>
        <begin position="1"/>
        <end position="20"/>
    </location>
</feature>
<feature type="compositionally biased region" description="Low complexity" evidence="1">
    <location>
        <begin position="660"/>
        <end position="674"/>
    </location>
</feature>
<feature type="compositionally biased region" description="Gly residues" evidence="1">
    <location>
        <begin position="974"/>
        <end position="994"/>
    </location>
</feature>
<feature type="region of interest" description="Disordered" evidence="1">
    <location>
        <begin position="686"/>
        <end position="760"/>
    </location>
</feature>
<dbReference type="AlphaFoldDB" id="A0A7U2IBY2"/>
<proteinExistence type="predicted"/>
<keyword evidence="5" id="KW-1185">Reference proteome</keyword>
<dbReference type="InterPro" id="IPR039295">
    <property type="entry name" value="MSB2"/>
</dbReference>
<feature type="compositionally biased region" description="Polar residues" evidence="1">
    <location>
        <begin position="1080"/>
        <end position="1097"/>
    </location>
</feature>
<feature type="region of interest" description="Disordered" evidence="1">
    <location>
        <begin position="521"/>
        <end position="540"/>
    </location>
</feature>
<evidence type="ECO:0008006" key="6">
    <source>
        <dbReference type="Google" id="ProtNLM"/>
    </source>
</evidence>
<feature type="compositionally biased region" description="Polar residues" evidence="1">
    <location>
        <begin position="686"/>
        <end position="699"/>
    </location>
</feature>
<feature type="region of interest" description="Disordered" evidence="1">
    <location>
        <begin position="57"/>
        <end position="80"/>
    </location>
</feature>
<feature type="region of interest" description="Disordered" evidence="1">
    <location>
        <begin position="1072"/>
        <end position="1109"/>
    </location>
</feature>
<feature type="compositionally biased region" description="Low complexity" evidence="1">
    <location>
        <begin position="700"/>
        <end position="754"/>
    </location>
</feature>
<evidence type="ECO:0000313" key="4">
    <source>
        <dbReference type="EMBL" id="QRD06970.1"/>
    </source>
</evidence>
<dbReference type="VEuPathDB" id="FungiDB:JI435_126240"/>
<feature type="region of interest" description="Disordered" evidence="1">
    <location>
        <begin position="226"/>
        <end position="258"/>
    </location>
</feature>
<evidence type="ECO:0000256" key="3">
    <source>
        <dbReference type="SAM" id="SignalP"/>
    </source>
</evidence>
<feature type="region of interest" description="Disordered" evidence="1">
    <location>
        <begin position="778"/>
        <end position="833"/>
    </location>
</feature>
<organism evidence="4 5">
    <name type="scientific">Phaeosphaeria nodorum (strain SN15 / ATCC MYA-4574 / FGSC 10173)</name>
    <name type="common">Glume blotch fungus</name>
    <name type="synonym">Parastagonospora nodorum</name>
    <dbReference type="NCBI Taxonomy" id="321614"/>
    <lineage>
        <taxon>Eukaryota</taxon>
        <taxon>Fungi</taxon>
        <taxon>Dikarya</taxon>
        <taxon>Ascomycota</taxon>
        <taxon>Pezizomycotina</taxon>
        <taxon>Dothideomycetes</taxon>
        <taxon>Pleosporomycetidae</taxon>
        <taxon>Pleosporales</taxon>
        <taxon>Pleosporineae</taxon>
        <taxon>Phaeosphaeriaceae</taxon>
        <taxon>Parastagonospora</taxon>
    </lineage>
</organism>
<feature type="region of interest" description="Disordered" evidence="1">
    <location>
        <begin position="660"/>
        <end position="679"/>
    </location>
</feature>
<keyword evidence="3" id="KW-0732">Signal</keyword>
<feature type="chain" id="PRO_5031063314" description="Basic proline-rich protein" evidence="3">
    <location>
        <begin position="21"/>
        <end position="1109"/>
    </location>
</feature>
<feature type="transmembrane region" description="Helical" evidence="2">
    <location>
        <begin position="1007"/>
        <end position="1029"/>
    </location>
</feature>
<dbReference type="Proteomes" id="UP000663193">
    <property type="component" value="Chromosome 21"/>
</dbReference>
<dbReference type="EMBL" id="CP069043">
    <property type="protein sequence ID" value="QRD06970.1"/>
    <property type="molecule type" value="Genomic_DNA"/>
</dbReference>
<dbReference type="GO" id="GO:0005034">
    <property type="term" value="F:osmosensor activity"/>
    <property type="evidence" value="ECO:0007669"/>
    <property type="project" value="InterPro"/>
</dbReference>
<feature type="region of interest" description="Disordered" evidence="1">
    <location>
        <begin position="95"/>
        <end position="204"/>
    </location>
</feature>
<evidence type="ECO:0000256" key="2">
    <source>
        <dbReference type="SAM" id="Phobius"/>
    </source>
</evidence>
<dbReference type="OrthoDB" id="3366093at2759"/>
<dbReference type="GO" id="GO:0007232">
    <property type="term" value="P:osmosensory signaling pathway via Sho1 osmosensor"/>
    <property type="evidence" value="ECO:0007669"/>
    <property type="project" value="InterPro"/>
</dbReference>
<evidence type="ECO:0000256" key="1">
    <source>
        <dbReference type="SAM" id="MobiDB-lite"/>
    </source>
</evidence>
<protein>
    <recommendedName>
        <fullName evidence="6">Basic proline-rich protein</fullName>
    </recommendedName>
</protein>
<name>A0A7U2IBY2_PHANO</name>
<feature type="compositionally biased region" description="Low complexity" evidence="1">
    <location>
        <begin position="815"/>
        <end position="833"/>
    </location>
</feature>
<keyword evidence="2" id="KW-0472">Membrane</keyword>
<feature type="compositionally biased region" description="Polar residues" evidence="1">
    <location>
        <begin position="791"/>
        <end position="807"/>
    </location>
</feature>
<feature type="compositionally biased region" description="Low complexity" evidence="1">
    <location>
        <begin position="184"/>
        <end position="197"/>
    </location>
</feature>
<sequence>MPRSTTVWAAALVLASFSGSGPLLTTAEAMPAPGPQETQNRPRYYFPRHIKRQIVTNTTGPAAPTPQLTSSDSSSSSSLESRKFDLTSALSQLFSESKMDSSSSSSNSIFDTTSEPDRPTTVTSTREIIMTPVPIPAPDRSEPFPGTGNLSPSPAPVVSTPEEQLPSSAPQSTPQKPDSQTPESSPQPAPVQSSSAAGNLLNPILGPTGLLPGVIIPASSSSSLVASSSVAPSSTVAEASTQPTASPSSAAGGLLPSLLAPIIGPTGGSVTPLIPLPTPAAPVSSGQPAASTGSAPEVVVPPTSAPAFTPQSSAPAGSSFQGPFIVPGSTGGAIPSSVVQPTSSQGLVGGLLSSVLDPVIGSTGTPVPSSVIQPTTSQGLVGGLLSSVLDPVIGSTGAPIPSSVVQPTSSQGVVGGLLSSVLDPVVGSTGLLPTSGLLQPTPAPASPSSQLPSSVQASSGGIVVGITTALGTGAPVLSASSPVLSSGAIPTSEAVASSGLLNLPSVLSSLVSEVSGVLPSGSAGPTAPISPSPTAAPSAAPSGVLPPLVSSLVSDVSSLLSGVPGSVLPSIVSSLVSELPTGTASAPLPPASSLASSIASDISSGLISSGVLPTGISSLLPSGVLPTGSSSVIPSGVLPTGSSSLIPSGVLPTASSGLLPTGSGTVSTSSETASLSLPIPSETLIPTTSAISSGSTPPAVSQSSSGILPSGSGISGSGVSSAPAVTSAPVQSSSVPASEGPASSSAAIVPPSSSNATLSETPTFVLPTSAYETASASATQSQVVTSKPAPVQSQKPTGTDSATSMLVGTSIIRESTSNATPTPTSSGIPSSLPKMIAPPEGVPTEYPANSFMGQVCFKWPLNYPFVSANDGGSQIFHYLPRAIADGLNITEAEVRNIGLRPLDTTAYQGFITTLALFTIPSDLQGKLQAQLRNPADAFWHNKDSTVNDLTSLINTACPLPAGKLPGDNSSPNQAGGGGPSTSDNGGDGDGGALGGDANASRPINASAAGIATGAIVGAIAYGAAMFFVARRYRNKRVAHQRSSSVPSTGSRMTYGSIPGGAAAWMHGARNGRITPGSRGSHGSASSQGPSVRTQQISAPVMAENSLGWN</sequence>
<keyword evidence="2" id="KW-0812">Transmembrane</keyword>
<feature type="compositionally biased region" description="Polar residues" evidence="1">
    <location>
        <begin position="161"/>
        <end position="183"/>
    </location>
</feature>
<reference evidence="5" key="1">
    <citation type="journal article" date="2021" name="BMC Genomics">
        <title>Chromosome-level genome assembly and manually-curated proteome of model necrotroph Parastagonospora nodorum Sn15 reveals a genome-wide trove of candidate effector homologs, and redundancy of virulence-related functions within an accessory chromosome.</title>
        <authorList>
            <person name="Bertazzoni S."/>
            <person name="Jones D.A.B."/>
            <person name="Phan H.T."/>
            <person name="Tan K.-C."/>
            <person name="Hane J.K."/>
        </authorList>
    </citation>
    <scope>NUCLEOTIDE SEQUENCE [LARGE SCALE GENOMIC DNA]</scope>
    <source>
        <strain evidence="5">SN15 / ATCC MYA-4574 / FGSC 10173)</strain>
    </source>
</reference>
<feature type="compositionally biased region" description="Low complexity" evidence="1">
    <location>
        <begin position="70"/>
        <end position="79"/>
    </location>
</feature>
<feature type="region of interest" description="Disordered" evidence="1">
    <location>
        <begin position="960"/>
        <end position="997"/>
    </location>
</feature>
<evidence type="ECO:0000313" key="5">
    <source>
        <dbReference type="Proteomes" id="UP000663193"/>
    </source>
</evidence>